<dbReference type="Proteomes" id="UP000494109">
    <property type="component" value="Unassembled WGS sequence"/>
</dbReference>
<gene>
    <name evidence="1" type="ORF">BCO71033_06537</name>
</gene>
<evidence type="ECO:0000313" key="2">
    <source>
        <dbReference type="Proteomes" id="UP000494109"/>
    </source>
</evidence>
<name>A0A6P3BY78_9BURK</name>
<reference evidence="1 2" key="1">
    <citation type="submission" date="2019-09" db="EMBL/GenBank/DDBJ databases">
        <authorList>
            <person name="Depoorter E."/>
        </authorList>
    </citation>
    <scope>NUCLEOTIDE SEQUENCE [LARGE SCALE GENOMIC DNA]</scope>
    <source>
        <strain evidence="1">R-71033</strain>
    </source>
</reference>
<organism evidence="1 2">
    <name type="scientific">Burkholderia contaminans</name>
    <dbReference type="NCBI Taxonomy" id="488447"/>
    <lineage>
        <taxon>Bacteria</taxon>
        <taxon>Pseudomonadati</taxon>
        <taxon>Pseudomonadota</taxon>
        <taxon>Betaproteobacteria</taxon>
        <taxon>Burkholderiales</taxon>
        <taxon>Burkholderiaceae</taxon>
        <taxon>Burkholderia</taxon>
        <taxon>Burkholderia cepacia complex</taxon>
    </lineage>
</organism>
<dbReference type="AlphaFoldDB" id="A0A6P3BY78"/>
<proteinExistence type="predicted"/>
<accession>A0A6P3BY78</accession>
<protein>
    <submittedName>
        <fullName evidence="1">Uncharacterized protein</fullName>
    </submittedName>
</protein>
<evidence type="ECO:0000313" key="1">
    <source>
        <dbReference type="EMBL" id="VWD60965.1"/>
    </source>
</evidence>
<sequence length="71" mass="8006">MEDNGTGRKNLSWDRKLRNIMATGYGHTISRRRSIDESRRHSDDIQSLATLAIRQPCDVPPGLLVAKHPPV</sequence>
<dbReference type="EMBL" id="CABVQS010000039">
    <property type="protein sequence ID" value="VWD60965.1"/>
    <property type="molecule type" value="Genomic_DNA"/>
</dbReference>